<sequence length="190" mass="21402">MSARPWSALRPKARREEILNGLMEKIARQELRNPSLREIGRALNIEPAHILYYFNSREDLLQSVIMRWDEDARAAVHPDIAALDRFAEQLRRNIAIPGVVHLYLNFAAEAVDPAHPAHEFFRQRFDKVAVNLAQRIREEQAGGTIKASVSPESSARQLIAIADGLQLQSLVNANSNSVKDMFDAIASLRV</sequence>
<organism evidence="6 7">
    <name type="scientific">Novosphingobium sediminicola</name>
    <dbReference type="NCBI Taxonomy" id="563162"/>
    <lineage>
        <taxon>Bacteria</taxon>
        <taxon>Pseudomonadati</taxon>
        <taxon>Pseudomonadota</taxon>
        <taxon>Alphaproteobacteria</taxon>
        <taxon>Sphingomonadales</taxon>
        <taxon>Sphingomonadaceae</taxon>
        <taxon>Novosphingobium</taxon>
    </lineage>
</organism>
<protein>
    <submittedName>
        <fullName evidence="6">AcrR family transcriptional regulator</fullName>
    </submittedName>
</protein>
<dbReference type="PANTHER" id="PTHR47506:SF6">
    <property type="entry name" value="HTH-TYPE TRANSCRIPTIONAL REPRESSOR NEMR"/>
    <property type="match status" value="1"/>
</dbReference>
<accession>A0A7W6CBR2</accession>
<evidence type="ECO:0000256" key="2">
    <source>
        <dbReference type="ARBA" id="ARBA00023125"/>
    </source>
</evidence>
<dbReference type="InterPro" id="IPR009057">
    <property type="entry name" value="Homeodomain-like_sf"/>
</dbReference>
<dbReference type="EMBL" id="JACIDX010000002">
    <property type="protein sequence ID" value="MBB3953654.1"/>
    <property type="molecule type" value="Genomic_DNA"/>
</dbReference>
<dbReference type="AlphaFoldDB" id="A0A7W6CBR2"/>
<comment type="caution">
    <text evidence="6">The sequence shown here is derived from an EMBL/GenBank/DDBJ whole genome shotgun (WGS) entry which is preliminary data.</text>
</comment>
<gene>
    <name evidence="6" type="ORF">GGR38_000581</name>
</gene>
<feature type="DNA-binding region" description="H-T-H motif" evidence="4">
    <location>
        <begin position="35"/>
        <end position="54"/>
    </location>
</feature>
<dbReference type="InterPro" id="IPR036271">
    <property type="entry name" value="Tet_transcr_reg_TetR-rel_C_sf"/>
</dbReference>
<dbReference type="PROSITE" id="PS50977">
    <property type="entry name" value="HTH_TETR_2"/>
    <property type="match status" value="1"/>
</dbReference>
<keyword evidence="7" id="KW-1185">Reference proteome</keyword>
<dbReference type="SUPFAM" id="SSF46689">
    <property type="entry name" value="Homeodomain-like"/>
    <property type="match status" value="1"/>
</dbReference>
<dbReference type="Gene3D" id="1.10.357.10">
    <property type="entry name" value="Tetracycline Repressor, domain 2"/>
    <property type="match status" value="1"/>
</dbReference>
<keyword evidence="1" id="KW-0805">Transcription regulation</keyword>
<proteinExistence type="predicted"/>
<dbReference type="GO" id="GO:0003677">
    <property type="term" value="F:DNA binding"/>
    <property type="evidence" value="ECO:0007669"/>
    <property type="project" value="UniProtKB-UniRule"/>
</dbReference>
<name>A0A7W6CBR2_9SPHN</name>
<dbReference type="PANTHER" id="PTHR47506">
    <property type="entry name" value="TRANSCRIPTIONAL REGULATORY PROTEIN"/>
    <property type="match status" value="1"/>
</dbReference>
<evidence type="ECO:0000256" key="4">
    <source>
        <dbReference type="PROSITE-ProRule" id="PRU00335"/>
    </source>
</evidence>
<feature type="domain" description="HTH tetR-type" evidence="5">
    <location>
        <begin position="12"/>
        <end position="72"/>
    </location>
</feature>
<keyword evidence="3" id="KW-0804">Transcription</keyword>
<evidence type="ECO:0000313" key="7">
    <source>
        <dbReference type="Proteomes" id="UP000548867"/>
    </source>
</evidence>
<dbReference type="RefSeq" id="WP_183622477.1">
    <property type="nucleotide sequence ID" value="NZ_JACIDX010000002.1"/>
</dbReference>
<keyword evidence="2 4" id="KW-0238">DNA-binding</keyword>
<evidence type="ECO:0000259" key="5">
    <source>
        <dbReference type="PROSITE" id="PS50977"/>
    </source>
</evidence>
<evidence type="ECO:0000256" key="3">
    <source>
        <dbReference type="ARBA" id="ARBA00023163"/>
    </source>
</evidence>
<evidence type="ECO:0000313" key="6">
    <source>
        <dbReference type="EMBL" id="MBB3953654.1"/>
    </source>
</evidence>
<dbReference type="InterPro" id="IPR001647">
    <property type="entry name" value="HTH_TetR"/>
</dbReference>
<dbReference type="Proteomes" id="UP000548867">
    <property type="component" value="Unassembled WGS sequence"/>
</dbReference>
<reference evidence="6 7" key="1">
    <citation type="submission" date="2020-08" db="EMBL/GenBank/DDBJ databases">
        <title>Genomic Encyclopedia of Type Strains, Phase IV (KMG-IV): sequencing the most valuable type-strain genomes for metagenomic binning, comparative biology and taxonomic classification.</title>
        <authorList>
            <person name="Goeker M."/>
        </authorList>
    </citation>
    <scope>NUCLEOTIDE SEQUENCE [LARGE SCALE GENOMIC DNA]</scope>
    <source>
        <strain evidence="6 7">DSM 27057</strain>
    </source>
</reference>
<dbReference type="SUPFAM" id="SSF48498">
    <property type="entry name" value="Tetracyclin repressor-like, C-terminal domain"/>
    <property type="match status" value="1"/>
</dbReference>
<evidence type="ECO:0000256" key="1">
    <source>
        <dbReference type="ARBA" id="ARBA00023015"/>
    </source>
</evidence>